<feature type="compositionally biased region" description="Basic and acidic residues" evidence="1">
    <location>
        <begin position="10"/>
        <end position="19"/>
    </location>
</feature>
<evidence type="ECO:0000313" key="3">
    <source>
        <dbReference type="Proteomes" id="UP000195105"/>
    </source>
</evidence>
<dbReference type="EMBL" id="NGFN01000008">
    <property type="protein sequence ID" value="OUD04694.1"/>
    <property type="molecule type" value="Genomic_DNA"/>
</dbReference>
<feature type="region of interest" description="Disordered" evidence="1">
    <location>
        <begin position="122"/>
        <end position="159"/>
    </location>
</feature>
<feature type="compositionally biased region" description="Basic and acidic residues" evidence="1">
    <location>
        <begin position="129"/>
        <end position="145"/>
    </location>
</feature>
<gene>
    <name evidence="2" type="ORF">CA983_02765</name>
</gene>
<dbReference type="RefSeq" id="WP_086599261.1">
    <property type="nucleotide sequence ID" value="NZ_NGFN01000008.1"/>
</dbReference>
<protein>
    <recommendedName>
        <fullName evidence="4">Terminase small subunit</fullName>
    </recommendedName>
</protein>
<evidence type="ECO:0000256" key="1">
    <source>
        <dbReference type="SAM" id="MobiDB-lite"/>
    </source>
</evidence>
<evidence type="ECO:0008006" key="4">
    <source>
        <dbReference type="Google" id="ProtNLM"/>
    </source>
</evidence>
<dbReference type="Proteomes" id="UP000195105">
    <property type="component" value="Unassembled WGS sequence"/>
</dbReference>
<keyword evidence="3" id="KW-1185">Reference proteome</keyword>
<sequence>MAGRGPQPKDPSRRARGNKDPIAQTVLRFEHAEPPELPTLSVMKDGELVEYAWPARTLDWWEMWKASPQAEHFSSTDWDFLLDTAVVHARLWSGEMSAAAELRLRVAKFGATPEDRARLRMQFAQADEADSKRPEGGRSARERRGVLRALPPPEEASGG</sequence>
<dbReference type="Pfam" id="PF25673">
    <property type="entry name" value="Terminase_7"/>
    <property type="match status" value="1"/>
</dbReference>
<reference evidence="2 3" key="1">
    <citation type="submission" date="2017-05" db="EMBL/GenBank/DDBJ databases">
        <title>Biotechnological potential of actinobacteria isolated from South African environments.</title>
        <authorList>
            <person name="Le Roes-Hill M."/>
            <person name="Prins A."/>
            <person name="Durrell K.A."/>
        </authorList>
    </citation>
    <scope>NUCLEOTIDE SEQUENCE [LARGE SCALE GENOMIC DNA]</scope>
    <source>
        <strain evidence="2 3">HMC13</strain>
    </source>
</reference>
<name>A0A243SAD9_9ACTN</name>
<comment type="caution">
    <text evidence="2">The sequence shown here is derived from an EMBL/GenBank/DDBJ whole genome shotgun (WGS) entry which is preliminary data.</text>
</comment>
<organism evidence="2 3">
    <name type="scientific">Streptomyces swartbergensis</name>
    <dbReference type="NCBI Taxonomy" id="487165"/>
    <lineage>
        <taxon>Bacteria</taxon>
        <taxon>Bacillati</taxon>
        <taxon>Actinomycetota</taxon>
        <taxon>Actinomycetes</taxon>
        <taxon>Kitasatosporales</taxon>
        <taxon>Streptomycetaceae</taxon>
        <taxon>Streptomyces</taxon>
    </lineage>
</organism>
<feature type="compositionally biased region" description="Pro residues" evidence="1">
    <location>
        <begin position="150"/>
        <end position="159"/>
    </location>
</feature>
<accession>A0A243SAD9</accession>
<feature type="region of interest" description="Disordered" evidence="1">
    <location>
        <begin position="1"/>
        <end position="23"/>
    </location>
</feature>
<proteinExistence type="predicted"/>
<evidence type="ECO:0000313" key="2">
    <source>
        <dbReference type="EMBL" id="OUD04694.1"/>
    </source>
</evidence>
<dbReference type="InterPro" id="IPR057972">
    <property type="entry name" value="Terminase_7"/>
</dbReference>
<dbReference type="AlphaFoldDB" id="A0A243SAD9"/>